<evidence type="ECO:0000256" key="1">
    <source>
        <dbReference type="SAM" id="Phobius"/>
    </source>
</evidence>
<accession>A0ABD3AGS6</accession>
<gene>
    <name evidence="2" type="ORF">ACH5RR_009681</name>
</gene>
<keyword evidence="3" id="KW-1185">Reference proteome</keyword>
<dbReference type="Proteomes" id="UP001630127">
    <property type="component" value="Unassembled WGS sequence"/>
</dbReference>
<dbReference type="AlphaFoldDB" id="A0ABD3AGS6"/>
<comment type="caution">
    <text evidence="2">The sequence shown here is derived from an EMBL/GenBank/DDBJ whole genome shotgun (WGS) entry which is preliminary data.</text>
</comment>
<dbReference type="EMBL" id="JBJUIK010000004">
    <property type="protein sequence ID" value="KAL3530359.1"/>
    <property type="molecule type" value="Genomic_DNA"/>
</dbReference>
<feature type="transmembrane region" description="Helical" evidence="1">
    <location>
        <begin position="7"/>
        <end position="31"/>
    </location>
</feature>
<proteinExistence type="predicted"/>
<evidence type="ECO:0000313" key="3">
    <source>
        <dbReference type="Proteomes" id="UP001630127"/>
    </source>
</evidence>
<reference evidence="2 3" key="1">
    <citation type="submission" date="2024-11" db="EMBL/GenBank/DDBJ databases">
        <title>A near-complete genome assembly of Cinchona calisaya.</title>
        <authorList>
            <person name="Lian D.C."/>
            <person name="Zhao X.W."/>
            <person name="Wei L."/>
        </authorList>
    </citation>
    <scope>NUCLEOTIDE SEQUENCE [LARGE SCALE GENOMIC DNA]</scope>
    <source>
        <tissue evidence="2">Nenye</tissue>
    </source>
</reference>
<organism evidence="2 3">
    <name type="scientific">Cinchona calisaya</name>
    <dbReference type="NCBI Taxonomy" id="153742"/>
    <lineage>
        <taxon>Eukaryota</taxon>
        <taxon>Viridiplantae</taxon>
        <taxon>Streptophyta</taxon>
        <taxon>Embryophyta</taxon>
        <taxon>Tracheophyta</taxon>
        <taxon>Spermatophyta</taxon>
        <taxon>Magnoliopsida</taxon>
        <taxon>eudicotyledons</taxon>
        <taxon>Gunneridae</taxon>
        <taxon>Pentapetalae</taxon>
        <taxon>asterids</taxon>
        <taxon>lamiids</taxon>
        <taxon>Gentianales</taxon>
        <taxon>Rubiaceae</taxon>
        <taxon>Cinchonoideae</taxon>
        <taxon>Cinchoneae</taxon>
        <taxon>Cinchona</taxon>
    </lineage>
</organism>
<keyword evidence="1" id="KW-0472">Membrane</keyword>
<protein>
    <submittedName>
        <fullName evidence="2">Uncharacterized protein</fullName>
    </submittedName>
</protein>
<name>A0ABD3AGS6_9GENT</name>
<keyword evidence="1" id="KW-0812">Transmembrane</keyword>
<evidence type="ECO:0000313" key="2">
    <source>
        <dbReference type="EMBL" id="KAL3530359.1"/>
    </source>
</evidence>
<sequence length="97" mass="10304">MNSDNPLIPALLVYVMPVGVLLLILLLMFLIGKYTTCCSPEAASADTTIHTVAIRREGDASSAAASHDMVIINISGENNSNCRRDYGECAISLDGCT</sequence>
<keyword evidence="1" id="KW-1133">Transmembrane helix</keyword>